<sequence length="184" mass="20934">MIPEVGSRGGSHFDWDKKPRAAANKSRHVGETPTGHVCHRSWLCRPELFPTQNPHVCNMVRHATPYPTHQQVESIIQRQLQRRPEKPTGRLQPRGLVRSPRKVPTHQSSCEVVQLPAVIYPRRLLALTNLDGKKRNESLFWRSEGRHSHTGRSRLLGMERIVIQLQRSPSVSYSARVERAAPGG</sequence>
<dbReference type="Proteomes" id="UP000314294">
    <property type="component" value="Unassembled WGS sequence"/>
</dbReference>
<feature type="region of interest" description="Disordered" evidence="1">
    <location>
        <begin position="78"/>
        <end position="103"/>
    </location>
</feature>
<organism evidence="2 3">
    <name type="scientific">Liparis tanakae</name>
    <name type="common">Tanaka's snailfish</name>
    <dbReference type="NCBI Taxonomy" id="230148"/>
    <lineage>
        <taxon>Eukaryota</taxon>
        <taxon>Metazoa</taxon>
        <taxon>Chordata</taxon>
        <taxon>Craniata</taxon>
        <taxon>Vertebrata</taxon>
        <taxon>Euteleostomi</taxon>
        <taxon>Actinopterygii</taxon>
        <taxon>Neopterygii</taxon>
        <taxon>Teleostei</taxon>
        <taxon>Neoteleostei</taxon>
        <taxon>Acanthomorphata</taxon>
        <taxon>Eupercaria</taxon>
        <taxon>Perciformes</taxon>
        <taxon>Cottioidei</taxon>
        <taxon>Cottales</taxon>
        <taxon>Liparidae</taxon>
        <taxon>Liparis</taxon>
    </lineage>
</organism>
<evidence type="ECO:0000313" key="3">
    <source>
        <dbReference type="Proteomes" id="UP000314294"/>
    </source>
</evidence>
<reference evidence="2 3" key="1">
    <citation type="submission" date="2019-03" db="EMBL/GenBank/DDBJ databases">
        <title>First draft genome of Liparis tanakae, snailfish: a comprehensive survey of snailfish specific genes.</title>
        <authorList>
            <person name="Kim W."/>
            <person name="Song I."/>
            <person name="Jeong J.-H."/>
            <person name="Kim D."/>
            <person name="Kim S."/>
            <person name="Ryu S."/>
            <person name="Song J.Y."/>
            <person name="Lee S.K."/>
        </authorList>
    </citation>
    <scope>NUCLEOTIDE SEQUENCE [LARGE SCALE GENOMIC DNA]</scope>
    <source>
        <tissue evidence="2">Muscle</tissue>
    </source>
</reference>
<comment type="caution">
    <text evidence="2">The sequence shown here is derived from an EMBL/GenBank/DDBJ whole genome shotgun (WGS) entry which is preliminary data.</text>
</comment>
<dbReference type="AlphaFoldDB" id="A0A4Z2GMQ0"/>
<gene>
    <name evidence="2" type="ORF">EYF80_035830</name>
</gene>
<evidence type="ECO:0000313" key="2">
    <source>
        <dbReference type="EMBL" id="TNN53932.1"/>
    </source>
</evidence>
<accession>A0A4Z2GMQ0</accession>
<name>A0A4Z2GMQ0_9TELE</name>
<protein>
    <submittedName>
        <fullName evidence="2">Uncharacterized protein</fullName>
    </submittedName>
</protein>
<evidence type="ECO:0000256" key="1">
    <source>
        <dbReference type="SAM" id="MobiDB-lite"/>
    </source>
</evidence>
<keyword evidence="3" id="KW-1185">Reference proteome</keyword>
<feature type="region of interest" description="Disordered" evidence="1">
    <location>
        <begin position="1"/>
        <end position="33"/>
    </location>
</feature>
<proteinExistence type="predicted"/>
<dbReference type="EMBL" id="SRLO01000501">
    <property type="protein sequence ID" value="TNN53932.1"/>
    <property type="molecule type" value="Genomic_DNA"/>
</dbReference>